<comment type="similarity">
    <text evidence="2">Belongs to the cytochrome c-552 family.</text>
</comment>
<evidence type="ECO:0000256" key="11">
    <source>
        <dbReference type="SAM" id="MobiDB-lite"/>
    </source>
</evidence>
<dbReference type="Gene3D" id="1.20.140.10">
    <property type="entry name" value="Butyryl-CoA Dehydrogenase, subunit A, domain 3"/>
    <property type="match status" value="1"/>
</dbReference>
<evidence type="ECO:0000256" key="6">
    <source>
        <dbReference type="ARBA" id="ARBA00022729"/>
    </source>
</evidence>
<organism evidence="13 14">
    <name type="scientific">Pirellulimonas nuda</name>
    <dbReference type="NCBI Taxonomy" id="2528009"/>
    <lineage>
        <taxon>Bacteria</taxon>
        <taxon>Pseudomonadati</taxon>
        <taxon>Planctomycetota</taxon>
        <taxon>Planctomycetia</taxon>
        <taxon>Pirellulales</taxon>
        <taxon>Lacipirellulaceae</taxon>
        <taxon>Pirellulimonas</taxon>
    </lineage>
</organism>
<feature type="compositionally biased region" description="Basic and acidic residues" evidence="11">
    <location>
        <begin position="536"/>
        <end position="550"/>
    </location>
</feature>
<dbReference type="Gene3D" id="1.10.1130.10">
    <property type="entry name" value="Flavocytochrome C3, Chain A"/>
    <property type="match status" value="2"/>
</dbReference>
<protein>
    <recommendedName>
        <fullName evidence="3">nitrite reductase (cytochrome; ammonia-forming)</fullName>
        <ecNumber evidence="3">1.7.2.2</ecNumber>
    </recommendedName>
</protein>
<gene>
    <name evidence="13" type="primary">nrfA</name>
    <name evidence="13" type="ORF">Pla175_03740</name>
</gene>
<keyword evidence="9" id="KW-0408">Iron</keyword>
<dbReference type="AlphaFoldDB" id="A0A518D6B3"/>
<dbReference type="GO" id="GO:0042279">
    <property type="term" value="F:nitrite reductase (cytochrome, ammonia-forming) activity"/>
    <property type="evidence" value="ECO:0007669"/>
    <property type="project" value="UniProtKB-EC"/>
</dbReference>
<evidence type="ECO:0000256" key="2">
    <source>
        <dbReference type="ARBA" id="ARBA00009288"/>
    </source>
</evidence>
<evidence type="ECO:0000256" key="4">
    <source>
        <dbReference type="ARBA" id="ARBA00022617"/>
    </source>
</evidence>
<dbReference type="Proteomes" id="UP000317429">
    <property type="component" value="Chromosome"/>
</dbReference>
<keyword evidence="12" id="KW-1133">Transmembrane helix</keyword>
<keyword evidence="12" id="KW-0812">Transmembrane</keyword>
<dbReference type="PANTHER" id="PTHR30633:SF0">
    <property type="entry name" value="CYTOCHROME C-552"/>
    <property type="match status" value="1"/>
</dbReference>
<evidence type="ECO:0000313" key="13">
    <source>
        <dbReference type="EMBL" id="QDU87020.1"/>
    </source>
</evidence>
<evidence type="ECO:0000256" key="9">
    <source>
        <dbReference type="ARBA" id="ARBA00023004"/>
    </source>
</evidence>
<feature type="transmembrane region" description="Helical" evidence="12">
    <location>
        <begin position="21"/>
        <end position="48"/>
    </location>
</feature>
<evidence type="ECO:0000256" key="12">
    <source>
        <dbReference type="SAM" id="Phobius"/>
    </source>
</evidence>
<keyword evidence="8 13" id="KW-0560">Oxidoreductase</keyword>
<dbReference type="PIRSF" id="PIRSF000243">
    <property type="entry name" value="Cyt_c552"/>
    <property type="match status" value="1"/>
</dbReference>
<dbReference type="GO" id="GO:0030288">
    <property type="term" value="C:outer membrane-bounded periplasmic space"/>
    <property type="evidence" value="ECO:0007669"/>
    <property type="project" value="TreeGrafter"/>
</dbReference>
<comment type="subcellular location">
    <subcellularLocation>
        <location evidence="1">Cell envelope</location>
    </subcellularLocation>
</comment>
<dbReference type="EC" id="1.7.2.2" evidence="3"/>
<dbReference type="SUPFAM" id="SSF48695">
    <property type="entry name" value="Multiheme cytochromes"/>
    <property type="match status" value="1"/>
</dbReference>
<evidence type="ECO:0000256" key="10">
    <source>
        <dbReference type="ARBA" id="ARBA00049131"/>
    </source>
</evidence>
<dbReference type="Pfam" id="PF02335">
    <property type="entry name" value="Cytochrom_C552"/>
    <property type="match status" value="2"/>
</dbReference>
<evidence type="ECO:0000256" key="3">
    <source>
        <dbReference type="ARBA" id="ARBA00011887"/>
    </source>
</evidence>
<dbReference type="PANTHER" id="PTHR30633">
    <property type="entry name" value="CYTOCHROME C-552 RESPIRATORY NITRITE REDUCTASE"/>
    <property type="match status" value="1"/>
</dbReference>
<keyword evidence="5" id="KW-0479">Metal-binding</keyword>
<keyword evidence="12" id="KW-0472">Membrane</keyword>
<name>A0A518D6B3_9BACT</name>
<dbReference type="KEGG" id="pnd:Pla175_03740"/>
<dbReference type="GO" id="GO:0046872">
    <property type="term" value="F:metal ion binding"/>
    <property type="evidence" value="ECO:0007669"/>
    <property type="project" value="UniProtKB-KW"/>
</dbReference>
<dbReference type="InterPro" id="IPR036280">
    <property type="entry name" value="Multihaem_cyt_sf"/>
</dbReference>
<reference evidence="13 14" key="1">
    <citation type="submission" date="2019-02" db="EMBL/GenBank/DDBJ databases">
        <title>Deep-cultivation of Planctomycetes and their phenomic and genomic characterization uncovers novel biology.</title>
        <authorList>
            <person name="Wiegand S."/>
            <person name="Jogler M."/>
            <person name="Boedeker C."/>
            <person name="Pinto D."/>
            <person name="Vollmers J."/>
            <person name="Rivas-Marin E."/>
            <person name="Kohn T."/>
            <person name="Peeters S.H."/>
            <person name="Heuer A."/>
            <person name="Rast P."/>
            <person name="Oberbeckmann S."/>
            <person name="Bunk B."/>
            <person name="Jeske O."/>
            <person name="Meyerdierks A."/>
            <person name="Storesund J.E."/>
            <person name="Kallscheuer N."/>
            <person name="Luecker S."/>
            <person name="Lage O.M."/>
            <person name="Pohl T."/>
            <person name="Merkel B.J."/>
            <person name="Hornburger P."/>
            <person name="Mueller R.-W."/>
            <person name="Bruemmer F."/>
            <person name="Labrenz M."/>
            <person name="Spormann A.M."/>
            <person name="Op den Camp H."/>
            <person name="Overmann J."/>
            <person name="Amann R."/>
            <person name="Jetten M.S.M."/>
            <person name="Mascher T."/>
            <person name="Medema M.H."/>
            <person name="Devos D.P."/>
            <person name="Kaster A.-K."/>
            <person name="Ovreas L."/>
            <person name="Rohde M."/>
            <person name="Galperin M.Y."/>
            <person name="Jogler C."/>
        </authorList>
    </citation>
    <scope>NUCLEOTIDE SEQUENCE [LARGE SCALE GENOMIC DNA]</scope>
    <source>
        <strain evidence="13 14">Pla175</strain>
    </source>
</reference>
<dbReference type="EMBL" id="CP036291">
    <property type="protein sequence ID" value="QDU87020.1"/>
    <property type="molecule type" value="Genomic_DNA"/>
</dbReference>
<dbReference type="CDD" id="cd00548">
    <property type="entry name" value="NrfA-like"/>
    <property type="match status" value="1"/>
</dbReference>
<evidence type="ECO:0000313" key="14">
    <source>
        <dbReference type="Proteomes" id="UP000317429"/>
    </source>
</evidence>
<feature type="region of interest" description="Disordered" evidence="11">
    <location>
        <begin position="533"/>
        <end position="567"/>
    </location>
</feature>
<evidence type="ECO:0000256" key="1">
    <source>
        <dbReference type="ARBA" id="ARBA00004196"/>
    </source>
</evidence>
<keyword evidence="7" id="KW-0106">Calcium</keyword>
<evidence type="ECO:0000256" key="8">
    <source>
        <dbReference type="ARBA" id="ARBA00023002"/>
    </source>
</evidence>
<keyword evidence="4" id="KW-0349">Heme</keyword>
<proteinExistence type="inferred from homology"/>
<dbReference type="GO" id="GO:0019645">
    <property type="term" value="P:anaerobic electron transport chain"/>
    <property type="evidence" value="ECO:0007669"/>
    <property type="project" value="TreeGrafter"/>
</dbReference>
<keyword evidence="14" id="KW-1185">Reference proteome</keyword>
<sequence length="567" mass="62751">MNLHTNRRPARRRGPVRSGMSAAALLMLAFLAAAIATALVAWVLVIMFGHKQAERQPFVRVAEVTEISTDPIPWGQNWPHQFDGWKSTAGDKFYGGSNAMPESKLDEQPWLKRLYAGYAFSIDYRKARGHAYMLYDQGVTERVTKKPQAGACLHCHGSISVLYRKVGLEALGEPADDAALSAGFNMAAVQKGFEEVSTKTYEEVLNMLKQMPDGTPDENEPVFPQAPDGGFQGEMAGQPVPKDHPVIGEAHPVTCIDCHDPGTMAIRVTRPGFVNGIAALAAGDAPVPHLPSIEKWRRGDRAKQYDPNADASRQEMRSFVCGQCHVEYYCANKMTLEFPWKNGLRMEDEEKTWEETKFPNGEAFYDYVQAETGAHVFKAQHPEFELWSQGIHARSGVSCADCHMPYQRVGAMKVSNHHVRSPMENLNAACQNCHHTSESDLRTRIETIQGRNQELLERAAGAMTDMLDAILEAKAAGADEAALADALTLQRKAMWRLDYISSENSRGFHADQEAARILGESIDYSRQAQAAALRLRAPDAPDIEEAKTDSVEGVTPTQPTEEERPAE</sequence>
<keyword evidence="6" id="KW-0732">Signal</keyword>
<dbReference type="RefSeq" id="WP_231954113.1">
    <property type="nucleotide sequence ID" value="NZ_CP036291.1"/>
</dbReference>
<dbReference type="InterPro" id="IPR003321">
    <property type="entry name" value="Cyt_c552"/>
</dbReference>
<comment type="catalytic activity">
    <reaction evidence="10">
        <text>6 Fe(III)-[cytochrome c] + NH4(+) + 2 H2O = 6 Fe(II)-[cytochrome c] + nitrite + 8 H(+)</text>
        <dbReference type="Rhea" id="RHEA:13089"/>
        <dbReference type="Rhea" id="RHEA-COMP:10350"/>
        <dbReference type="Rhea" id="RHEA-COMP:14399"/>
        <dbReference type="ChEBI" id="CHEBI:15377"/>
        <dbReference type="ChEBI" id="CHEBI:15378"/>
        <dbReference type="ChEBI" id="CHEBI:16301"/>
        <dbReference type="ChEBI" id="CHEBI:28938"/>
        <dbReference type="ChEBI" id="CHEBI:29033"/>
        <dbReference type="ChEBI" id="CHEBI:29034"/>
        <dbReference type="EC" id="1.7.2.2"/>
    </reaction>
</comment>
<accession>A0A518D6B3</accession>
<dbReference type="GO" id="GO:0020037">
    <property type="term" value="F:heme binding"/>
    <property type="evidence" value="ECO:0007669"/>
    <property type="project" value="TreeGrafter"/>
</dbReference>
<evidence type="ECO:0000256" key="5">
    <source>
        <dbReference type="ARBA" id="ARBA00022723"/>
    </source>
</evidence>
<evidence type="ECO:0000256" key="7">
    <source>
        <dbReference type="ARBA" id="ARBA00022837"/>
    </source>
</evidence>